<accession>A0A9N9ARF4</accession>
<dbReference type="EMBL" id="CAJVPK010000688">
    <property type="protein sequence ID" value="CAG8540096.1"/>
    <property type="molecule type" value="Genomic_DNA"/>
</dbReference>
<protein>
    <submittedName>
        <fullName evidence="1">2382_t:CDS:1</fullName>
    </submittedName>
</protein>
<organism evidence="1 2">
    <name type="scientific">Diversispora eburnea</name>
    <dbReference type="NCBI Taxonomy" id="1213867"/>
    <lineage>
        <taxon>Eukaryota</taxon>
        <taxon>Fungi</taxon>
        <taxon>Fungi incertae sedis</taxon>
        <taxon>Mucoromycota</taxon>
        <taxon>Glomeromycotina</taxon>
        <taxon>Glomeromycetes</taxon>
        <taxon>Diversisporales</taxon>
        <taxon>Diversisporaceae</taxon>
        <taxon>Diversispora</taxon>
    </lineage>
</organism>
<comment type="caution">
    <text evidence="1">The sequence shown here is derived from an EMBL/GenBank/DDBJ whole genome shotgun (WGS) entry which is preliminary data.</text>
</comment>
<dbReference type="OrthoDB" id="2481154at2759"/>
<name>A0A9N9ARF4_9GLOM</name>
<dbReference type="AlphaFoldDB" id="A0A9N9ARF4"/>
<sequence>MSLLENPPMNAQDIIRYMRGNKSHISGKNAFFLQLEYLKIKSIIHTTTTDKSLKELCNDIWISASPDQRRKFDVLANKVNNINKKLKKRHFHKRPNNNNNYVTNQNSSNSLAFDLINGIRFP</sequence>
<reference evidence="1" key="1">
    <citation type="submission" date="2021-06" db="EMBL/GenBank/DDBJ databases">
        <authorList>
            <person name="Kallberg Y."/>
            <person name="Tangrot J."/>
            <person name="Rosling A."/>
        </authorList>
    </citation>
    <scope>NUCLEOTIDE SEQUENCE</scope>
    <source>
        <strain evidence="1">AZ414A</strain>
    </source>
</reference>
<gene>
    <name evidence="1" type="ORF">DEBURN_LOCUS6566</name>
</gene>
<evidence type="ECO:0000313" key="2">
    <source>
        <dbReference type="Proteomes" id="UP000789706"/>
    </source>
</evidence>
<keyword evidence="2" id="KW-1185">Reference proteome</keyword>
<dbReference type="Proteomes" id="UP000789706">
    <property type="component" value="Unassembled WGS sequence"/>
</dbReference>
<evidence type="ECO:0000313" key="1">
    <source>
        <dbReference type="EMBL" id="CAG8540096.1"/>
    </source>
</evidence>
<proteinExistence type="predicted"/>